<evidence type="ECO:0000313" key="9">
    <source>
        <dbReference type="EMBL" id="PHH59642.1"/>
    </source>
</evidence>
<dbReference type="InterPro" id="IPR001958">
    <property type="entry name" value="Tet-R_TetA/multi-R_MdtG-like"/>
</dbReference>
<feature type="transmembrane region" description="Helical" evidence="7">
    <location>
        <begin position="221"/>
        <end position="243"/>
    </location>
</feature>
<evidence type="ECO:0000256" key="3">
    <source>
        <dbReference type="ARBA" id="ARBA00022692"/>
    </source>
</evidence>
<dbReference type="EMBL" id="NJET01000191">
    <property type="protein sequence ID" value="PHH59642.1"/>
    <property type="molecule type" value="Genomic_DNA"/>
</dbReference>
<feature type="region of interest" description="Disordered" evidence="6">
    <location>
        <begin position="1"/>
        <end position="85"/>
    </location>
</feature>
<proteinExistence type="predicted"/>
<comment type="caution">
    <text evidence="9">The sequence shown here is derived from an EMBL/GenBank/DDBJ whole genome shotgun (WGS) entry which is preliminary data.</text>
</comment>
<feature type="transmembrane region" description="Helical" evidence="7">
    <location>
        <begin position="442"/>
        <end position="462"/>
    </location>
</feature>
<feature type="transmembrane region" description="Helical" evidence="7">
    <location>
        <begin position="372"/>
        <end position="391"/>
    </location>
</feature>
<dbReference type="GO" id="GO:0016020">
    <property type="term" value="C:membrane"/>
    <property type="evidence" value="ECO:0007669"/>
    <property type="project" value="UniProtKB-SubCell"/>
</dbReference>
<feature type="transmembrane region" description="Helical" evidence="7">
    <location>
        <begin position="187"/>
        <end position="209"/>
    </location>
</feature>
<feature type="compositionally biased region" description="Polar residues" evidence="6">
    <location>
        <begin position="1"/>
        <end position="13"/>
    </location>
</feature>
<dbReference type="InterPro" id="IPR036259">
    <property type="entry name" value="MFS_trans_sf"/>
</dbReference>
<dbReference type="PROSITE" id="PS50850">
    <property type="entry name" value="MFS"/>
    <property type="match status" value="1"/>
</dbReference>
<organism evidence="9 10">
    <name type="scientific">Ophiocordyceps australis</name>
    <dbReference type="NCBI Taxonomy" id="1399860"/>
    <lineage>
        <taxon>Eukaryota</taxon>
        <taxon>Fungi</taxon>
        <taxon>Dikarya</taxon>
        <taxon>Ascomycota</taxon>
        <taxon>Pezizomycotina</taxon>
        <taxon>Sordariomycetes</taxon>
        <taxon>Hypocreomycetidae</taxon>
        <taxon>Hypocreales</taxon>
        <taxon>Ophiocordycipitaceae</taxon>
        <taxon>Ophiocordyceps</taxon>
    </lineage>
</organism>
<dbReference type="InterPro" id="IPR020846">
    <property type="entry name" value="MFS_dom"/>
</dbReference>
<feature type="transmembrane region" description="Helical" evidence="7">
    <location>
        <begin position="474"/>
        <end position="496"/>
    </location>
</feature>
<feature type="transmembrane region" description="Helical" evidence="7">
    <location>
        <begin position="132"/>
        <end position="152"/>
    </location>
</feature>
<keyword evidence="3 7" id="KW-0812">Transmembrane</keyword>
<gene>
    <name evidence="9" type="ORF">CDD81_2800</name>
</gene>
<keyword evidence="10" id="KW-1185">Reference proteome</keyword>
<evidence type="ECO:0000256" key="6">
    <source>
        <dbReference type="SAM" id="MobiDB-lite"/>
    </source>
</evidence>
<feature type="region of interest" description="Disordered" evidence="6">
    <location>
        <begin position="325"/>
        <end position="357"/>
    </location>
</feature>
<dbReference type="InterPro" id="IPR011701">
    <property type="entry name" value="MFS"/>
</dbReference>
<feature type="transmembrane region" description="Helical" evidence="7">
    <location>
        <begin position="411"/>
        <end position="430"/>
    </location>
</feature>
<feature type="compositionally biased region" description="Low complexity" evidence="6">
    <location>
        <begin position="68"/>
        <end position="82"/>
    </location>
</feature>
<feature type="transmembrane region" description="Helical" evidence="7">
    <location>
        <begin position="544"/>
        <end position="564"/>
    </location>
</feature>
<feature type="domain" description="Major facilitator superfamily (MFS) profile" evidence="8">
    <location>
        <begin position="93"/>
        <end position="569"/>
    </location>
</feature>
<keyword evidence="4 7" id="KW-1133">Transmembrane helix</keyword>
<comment type="subcellular location">
    <subcellularLocation>
        <location evidence="1">Membrane</location>
        <topology evidence="1">Multi-pass membrane protein</topology>
    </subcellularLocation>
</comment>
<evidence type="ECO:0000259" key="8">
    <source>
        <dbReference type="PROSITE" id="PS50850"/>
    </source>
</evidence>
<dbReference type="PANTHER" id="PTHR23504">
    <property type="entry name" value="MAJOR FACILITATOR SUPERFAMILY DOMAIN-CONTAINING PROTEIN 10"/>
    <property type="match status" value="1"/>
</dbReference>
<dbReference type="SUPFAM" id="SSF103473">
    <property type="entry name" value="MFS general substrate transporter"/>
    <property type="match status" value="1"/>
</dbReference>
<accession>A0A2C5XXF4</accession>
<feature type="transmembrane region" description="Helical" evidence="7">
    <location>
        <begin position="164"/>
        <end position="181"/>
    </location>
</feature>
<dbReference type="PRINTS" id="PR01035">
    <property type="entry name" value="TCRTETA"/>
</dbReference>
<feature type="compositionally biased region" description="Low complexity" evidence="6">
    <location>
        <begin position="330"/>
        <end position="352"/>
    </location>
</feature>
<keyword evidence="2" id="KW-0813">Transport</keyword>
<evidence type="ECO:0000256" key="1">
    <source>
        <dbReference type="ARBA" id="ARBA00004141"/>
    </source>
</evidence>
<dbReference type="OrthoDB" id="10262656at2759"/>
<feature type="transmembrane region" description="Helical" evidence="7">
    <location>
        <begin position="255"/>
        <end position="276"/>
    </location>
</feature>
<dbReference type="GO" id="GO:0022857">
    <property type="term" value="F:transmembrane transporter activity"/>
    <property type="evidence" value="ECO:0007669"/>
    <property type="project" value="InterPro"/>
</dbReference>
<reference evidence="9 10" key="1">
    <citation type="submission" date="2017-06" db="EMBL/GenBank/DDBJ databases">
        <title>Ant-infecting Ophiocordyceps genomes reveal a high diversity of potential behavioral manipulation genes and a possible major role for enterotoxins.</title>
        <authorList>
            <person name="De Bekker C."/>
            <person name="Evans H.C."/>
            <person name="Brachmann A."/>
            <person name="Hughes D.P."/>
        </authorList>
    </citation>
    <scope>NUCLEOTIDE SEQUENCE [LARGE SCALE GENOMIC DNA]</scope>
    <source>
        <strain evidence="9 10">Map64</strain>
    </source>
</reference>
<sequence>MTRPTLRTASTGSFHAGAPIPALGMPRRQPSASSPKKTPKPPSSHGYQTFPTEPPETPLAPASDDDSIVSLASSSSSSPSCQDQHETPLPVRQLLLLAFLSLAEQTALNSISPYLPEMVISMPGIPPDQAGLWVGTLASAFALAQLSTNLLWGYASDYIGRKPVLLAGTASLMCCFAVFGLCTRYWQIVVVHVAMGLLNGNAACVPTVLGEVTDRSNQSKAFTYLPVIYSLGGITGPALGGVLVGRLAPDRYPYLAPNVLGAALLAVSVLVVAIWFRETLDKQSQPPPWKPRWLLRLSSWLRRWRYPPSKRDSWSTRWPQASAQAAPLVSSASSTSSTSSSRQDASSASSMDPSKDSLAPSPWREIFNHTTLLLLATYLVFQLSNISFNSLYPIFAAATPPTGRGLDPQRIGLSLGLAGAAVIVFQAFVYQPLKARMGSLGTYRFSLLGMAVSMVLMPWVGYVQDGRALLYTELGIVLILKNICAVGGLSSVMLLITNSAPSHTSLGTLNGVAQTLSALGRSIGPFVSGGLFTLSTTVRPKGEALAWSVFGGLALLGWCASLAINGAGLESEDVQDESDEAA</sequence>
<name>A0A2C5XXF4_9HYPO</name>
<keyword evidence="5 7" id="KW-0472">Membrane</keyword>
<evidence type="ECO:0000256" key="2">
    <source>
        <dbReference type="ARBA" id="ARBA00022448"/>
    </source>
</evidence>
<dbReference type="AlphaFoldDB" id="A0A2C5XXF4"/>
<evidence type="ECO:0000256" key="4">
    <source>
        <dbReference type="ARBA" id="ARBA00022989"/>
    </source>
</evidence>
<dbReference type="Gene3D" id="1.20.1250.20">
    <property type="entry name" value="MFS general substrate transporter like domains"/>
    <property type="match status" value="1"/>
</dbReference>
<dbReference type="Pfam" id="PF07690">
    <property type="entry name" value="MFS_1"/>
    <property type="match status" value="1"/>
</dbReference>
<protein>
    <recommendedName>
        <fullName evidence="8">Major facilitator superfamily (MFS) profile domain-containing protein</fullName>
    </recommendedName>
</protein>
<evidence type="ECO:0000256" key="7">
    <source>
        <dbReference type="SAM" id="Phobius"/>
    </source>
</evidence>
<evidence type="ECO:0000256" key="5">
    <source>
        <dbReference type="ARBA" id="ARBA00023136"/>
    </source>
</evidence>
<dbReference type="Proteomes" id="UP000226192">
    <property type="component" value="Unassembled WGS sequence"/>
</dbReference>
<evidence type="ECO:0000313" key="10">
    <source>
        <dbReference type="Proteomes" id="UP000226192"/>
    </source>
</evidence>
<dbReference type="PANTHER" id="PTHR23504:SF39">
    <property type="entry name" value="TRANSPORTER, PUTATIVE (AFU_ORTHOLOGUE AFUA_6G03860)-RELATED"/>
    <property type="match status" value="1"/>
</dbReference>